<gene>
    <name evidence="1" type="ORF">EHQ31_06995</name>
</gene>
<evidence type="ECO:0000313" key="1">
    <source>
        <dbReference type="EMBL" id="TGL03839.1"/>
    </source>
</evidence>
<dbReference type="InterPro" id="IPR013431">
    <property type="entry name" value="Delta_60_rpt"/>
</dbReference>
<dbReference type="SUPFAM" id="SSF50965">
    <property type="entry name" value="Galactose oxidase, central domain"/>
    <property type="match status" value="1"/>
</dbReference>
<comment type="caution">
    <text evidence="1">The sequence shown here is derived from an EMBL/GenBank/DDBJ whole genome shotgun (WGS) entry which is preliminary data.</text>
</comment>
<evidence type="ECO:0008006" key="3">
    <source>
        <dbReference type="Google" id="ProtNLM"/>
    </source>
</evidence>
<dbReference type="Pfam" id="PF17164">
    <property type="entry name" value="DUF5122"/>
    <property type="match status" value="1"/>
</dbReference>
<name>A0ABY2LS82_9LEPT</name>
<dbReference type="RefSeq" id="WP_135574903.1">
    <property type="nucleotide sequence ID" value="NZ_RQFN01000031.1"/>
</dbReference>
<keyword evidence="2" id="KW-1185">Reference proteome</keyword>
<protein>
    <recommendedName>
        <fullName evidence="3">Galactose oxidase</fullName>
    </recommendedName>
</protein>
<dbReference type="Proteomes" id="UP000297465">
    <property type="component" value="Unassembled WGS sequence"/>
</dbReference>
<accession>A0ABY2LS82</accession>
<organism evidence="1 2">
    <name type="scientific">Leptospira montravelensis</name>
    <dbReference type="NCBI Taxonomy" id="2484961"/>
    <lineage>
        <taxon>Bacteria</taxon>
        <taxon>Pseudomonadati</taxon>
        <taxon>Spirochaetota</taxon>
        <taxon>Spirochaetia</taxon>
        <taxon>Leptospirales</taxon>
        <taxon>Leptospiraceae</taxon>
        <taxon>Leptospira</taxon>
    </lineage>
</organism>
<dbReference type="PANTHER" id="PTHR31778:SF2">
    <property type="entry name" value="BUD SITE SELECTION PROTEIN RAX2"/>
    <property type="match status" value="1"/>
</dbReference>
<sequence length="762" mass="81247">MGRFFFLFISILTFINLFQCKPADLDNACDVKSKAFLLGTIIRYVTGDHSPSCLPSFAFSEEWGVYGTSAKVNAITSFQGQTIVGGNFTMVGRATGSAAIVSADTGANIPHRSCPYLKVNGASYAVISDGSGGFYIGGSFTHVQGLPRNQVAHILSGCQLDENFIPDSGSARVVTTLALLGNNLYVGGQFTGWGSNNQVNIVSLRRDTGQLNSDFNAGTFDADVLAIVTDGSSLFIGGNFQIIAGSTRNGVAKLSPNTGAVDTGFIGQVQAGGNVNDLHLGTDASGNPVLYAVGFFSGVKPNAKSFYLNGVETSWAPSPNSTVTSVYQYENIVYLGGEFTTVKSITPANYLVGVDNNTGNVIQNSFEINSNVSSLTVIKNKLYVLGQFTGAKGQTRNYAAGYDLPDQNLNEWNPSFDNPISYPIGEIASDNTNLLVVSERPTINTKLRNNFAAFDEATGYPAENTPYFDYSIKAFHIKDNHLFVGGSFEKINGISRIAFAILDLPSYQLNSTNIGVSPAGTDIRTITSNENQIFFSGYGMTTVGGQTRNALAAIDSNSFGLTSWNPNLGIGGSASTLLVLKDLVFVGGIFSSLNGDNTVANYRAVDANTGVMRSIPSSANYPSNGVNGQTYFDSKIYLGGIFTSIGSFGTFDHIAVYDTQTQSYITPNNIYADAMVSSLTASEEGKIVVTGSFNGINGKTTSKYIGAFDAKTNTVLDWNPNPSDVGNVSYYKNGKWFIGGDFINAFNKPYGAFFISDLNEKK</sequence>
<reference evidence="2" key="1">
    <citation type="journal article" date="2019" name="PLoS Negl. Trop. Dis.">
        <title>Revisiting the worldwide diversity of Leptospira species in the environment.</title>
        <authorList>
            <person name="Vincent A.T."/>
            <person name="Schiettekatte O."/>
            <person name="Bourhy P."/>
            <person name="Veyrier F.J."/>
            <person name="Picardeau M."/>
        </authorList>
    </citation>
    <scope>NUCLEOTIDE SEQUENCE [LARGE SCALE GENOMIC DNA]</scope>
    <source>
        <strain evidence="2">201800278</strain>
    </source>
</reference>
<dbReference type="InterPro" id="IPR011043">
    <property type="entry name" value="Gal_Oxase/kelch_b-propeller"/>
</dbReference>
<evidence type="ECO:0000313" key="2">
    <source>
        <dbReference type="Proteomes" id="UP000297465"/>
    </source>
</evidence>
<dbReference type="PANTHER" id="PTHR31778">
    <property type="entry name" value="BUD SITE SELECTION PROTEIN RAX2"/>
    <property type="match status" value="1"/>
</dbReference>
<proteinExistence type="predicted"/>
<dbReference type="InterPro" id="IPR015915">
    <property type="entry name" value="Kelch-typ_b-propeller"/>
</dbReference>
<dbReference type="SUPFAM" id="SSF117281">
    <property type="entry name" value="Kelch motif"/>
    <property type="match status" value="1"/>
</dbReference>
<dbReference type="EMBL" id="RQFO01000009">
    <property type="protein sequence ID" value="TGL03839.1"/>
    <property type="molecule type" value="Genomic_DNA"/>
</dbReference>